<dbReference type="Gene3D" id="3.90.550.10">
    <property type="entry name" value="Spore Coat Polysaccharide Biosynthesis Protein SpsA, Chain A"/>
    <property type="match status" value="1"/>
</dbReference>
<organism evidence="1 2">
    <name type="scientific">Candidatus Collierbacteria bacterium GW2011_GWA2_44_99</name>
    <dbReference type="NCBI Taxonomy" id="1618380"/>
    <lineage>
        <taxon>Bacteria</taxon>
        <taxon>Candidatus Collieribacteriota</taxon>
    </lineage>
</organism>
<proteinExistence type="predicted"/>
<sequence>MKMLGSFDLVVGERSYFSTTKEGIPFESHPFSGSRRRELRGIGTTFEDNIILHSHVASTPVAFTKERFLKTGGIDESMKAAYDWDLVLKLIYQEGDISKPGYAEEVHLNYRERPNSLSNVHRESQFREGEKALNETFKRMGVENLQAVFEGRVDPGYLRWRHDGRGENTTR</sequence>
<gene>
    <name evidence="1" type="ORF">UW84_C0029G0003</name>
</gene>
<comment type="caution">
    <text evidence="1">The sequence shown here is derived from an EMBL/GenBank/DDBJ whole genome shotgun (WGS) entry which is preliminary data.</text>
</comment>
<dbReference type="EMBL" id="LCJW01000029">
    <property type="protein sequence ID" value="KKT85497.1"/>
    <property type="molecule type" value="Genomic_DNA"/>
</dbReference>
<dbReference type="SUPFAM" id="SSF53448">
    <property type="entry name" value="Nucleotide-diphospho-sugar transferases"/>
    <property type="match status" value="1"/>
</dbReference>
<reference evidence="1 2" key="1">
    <citation type="journal article" date="2015" name="Nature">
        <title>rRNA introns, odd ribosomes, and small enigmatic genomes across a large radiation of phyla.</title>
        <authorList>
            <person name="Brown C.T."/>
            <person name="Hug L.A."/>
            <person name="Thomas B.C."/>
            <person name="Sharon I."/>
            <person name="Castelle C.J."/>
            <person name="Singh A."/>
            <person name="Wilkins M.J."/>
            <person name="Williams K.H."/>
            <person name="Banfield J.F."/>
        </authorList>
    </citation>
    <scope>NUCLEOTIDE SEQUENCE [LARGE SCALE GENOMIC DNA]</scope>
</reference>
<dbReference type="AlphaFoldDB" id="A0A0G1MXI2"/>
<evidence type="ECO:0000313" key="2">
    <source>
        <dbReference type="Proteomes" id="UP000034797"/>
    </source>
</evidence>
<accession>A0A0G1MXI2</accession>
<evidence type="ECO:0000313" key="1">
    <source>
        <dbReference type="EMBL" id="KKT85497.1"/>
    </source>
</evidence>
<dbReference type="Proteomes" id="UP000034797">
    <property type="component" value="Unassembled WGS sequence"/>
</dbReference>
<protein>
    <submittedName>
        <fullName evidence="1">Uncharacterized protein</fullName>
    </submittedName>
</protein>
<name>A0A0G1MXI2_9BACT</name>
<dbReference type="InterPro" id="IPR029044">
    <property type="entry name" value="Nucleotide-diphossugar_trans"/>
</dbReference>